<feature type="non-terminal residue" evidence="1">
    <location>
        <position position="51"/>
    </location>
</feature>
<dbReference type="Proteomes" id="UP000789702">
    <property type="component" value="Unassembled WGS sequence"/>
</dbReference>
<evidence type="ECO:0000313" key="1">
    <source>
        <dbReference type="EMBL" id="CAG8739230.1"/>
    </source>
</evidence>
<accession>A0ACA9Q726</accession>
<proteinExistence type="predicted"/>
<comment type="caution">
    <text evidence="1">The sequence shown here is derived from an EMBL/GenBank/DDBJ whole genome shotgun (WGS) entry which is preliminary data.</text>
</comment>
<evidence type="ECO:0000313" key="2">
    <source>
        <dbReference type="Proteomes" id="UP000789702"/>
    </source>
</evidence>
<gene>
    <name evidence="1" type="ORF">DHETER_LOCUS13943</name>
</gene>
<organism evidence="1 2">
    <name type="scientific">Dentiscutata heterogama</name>
    <dbReference type="NCBI Taxonomy" id="1316150"/>
    <lineage>
        <taxon>Eukaryota</taxon>
        <taxon>Fungi</taxon>
        <taxon>Fungi incertae sedis</taxon>
        <taxon>Mucoromycota</taxon>
        <taxon>Glomeromycotina</taxon>
        <taxon>Glomeromycetes</taxon>
        <taxon>Diversisporales</taxon>
        <taxon>Gigasporaceae</taxon>
        <taxon>Dentiscutata</taxon>
    </lineage>
</organism>
<reference evidence="1" key="1">
    <citation type="submission" date="2021-06" db="EMBL/GenBank/DDBJ databases">
        <authorList>
            <person name="Kallberg Y."/>
            <person name="Tangrot J."/>
            <person name="Rosling A."/>
        </authorList>
    </citation>
    <scope>NUCLEOTIDE SEQUENCE</scope>
    <source>
        <strain evidence="1">IL203A</strain>
    </source>
</reference>
<dbReference type="EMBL" id="CAJVPU010040417">
    <property type="protein sequence ID" value="CAG8739230.1"/>
    <property type="molecule type" value="Genomic_DNA"/>
</dbReference>
<sequence length="51" mass="5911">MTVNENTLSDSMDEFCERMRQWSRGDGDPIRHAFSLGQLLLRENPNSRNAD</sequence>
<protein>
    <submittedName>
        <fullName evidence="1">7240_t:CDS:1</fullName>
    </submittedName>
</protein>
<name>A0ACA9Q726_9GLOM</name>
<keyword evidence="2" id="KW-1185">Reference proteome</keyword>